<dbReference type="AlphaFoldDB" id="A0A178J9D2"/>
<comment type="caution">
    <text evidence="2">The sequence shown here is derived from an EMBL/GenBank/DDBJ whole genome shotgun (WGS) entry which is preliminary data.</text>
</comment>
<dbReference type="Proteomes" id="UP000094761">
    <property type="component" value="Unassembled WGS sequence"/>
</dbReference>
<proteinExistence type="predicted"/>
<name>A0A178J9D2_9VIBR</name>
<evidence type="ECO:0000313" key="4">
    <source>
        <dbReference type="Proteomes" id="UP001150001"/>
    </source>
</evidence>
<dbReference type="Pfam" id="PF10082">
    <property type="entry name" value="BBP2_2"/>
    <property type="match status" value="1"/>
</dbReference>
<evidence type="ECO:0000313" key="2">
    <source>
        <dbReference type="EMBL" id="OAM98219.1"/>
    </source>
</evidence>
<reference evidence="1" key="2">
    <citation type="submission" date="2022-11" db="EMBL/GenBank/DDBJ databases">
        <title>Role of the vibriolysin VemA secreted by the emergent pathogen Vibrio europaeus in the colonization of Manila clam mucus.</title>
        <authorList>
            <person name="Martinez C."/>
            <person name="Rodriguez S."/>
            <person name="Vences A."/>
            <person name="Barja J.L."/>
            <person name="Toranzo A.E."/>
            <person name="Dubert J."/>
        </authorList>
    </citation>
    <scope>NUCLEOTIDE SEQUENCE</scope>
    <source>
        <strain evidence="1">3454</strain>
    </source>
</reference>
<dbReference type="OrthoDB" id="5913083at2"/>
<dbReference type="GeneID" id="78078434"/>
<dbReference type="RefSeq" id="WP_069669365.1">
    <property type="nucleotide sequence ID" value="NZ_JAPFIM010000018.1"/>
</dbReference>
<dbReference type="Proteomes" id="UP001150001">
    <property type="component" value="Unassembled WGS sequence"/>
</dbReference>
<organism evidence="2 3">
    <name type="scientific">Vibrio europaeus</name>
    <dbReference type="NCBI Taxonomy" id="300876"/>
    <lineage>
        <taxon>Bacteria</taxon>
        <taxon>Pseudomonadati</taxon>
        <taxon>Pseudomonadota</taxon>
        <taxon>Gammaproteobacteria</taxon>
        <taxon>Vibrionales</taxon>
        <taxon>Vibrionaceae</taxon>
        <taxon>Vibrio</taxon>
        <taxon>Vibrio oreintalis group</taxon>
    </lineage>
</organism>
<evidence type="ECO:0000313" key="3">
    <source>
        <dbReference type="Proteomes" id="UP000094761"/>
    </source>
</evidence>
<dbReference type="EMBL" id="JAPFIT010000010">
    <property type="protein sequence ID" value="MDC5738936.1"/>
    <property type="molecule type" value="Genomic_DNA"/>
</dbReference>
<dbReference type="EMBL" id="LUAX01000007">
    <property type="protein sequence ID" value="OAM98219.1"/>
    <property type="molecule type" value="Genomic_DNA"/>
</dbReference>
<sequence length="411" mass="46264">MKTLLRLFVVSAIGLTTTEVIAELKGNGYTTDSGIKILPIFDSRFEHNDNVGRYSDAQSPESSTVFVIEPGVAFQSERGGNKYQVAFQVSSGFYTDSSVDNYVDHKLSTNNAITLNTRNALSLNYSYLFLHEERGTGILAGDALSTIASEPVAYAIHDASVVHAYGSTNAKGRVETTLRLQDRKYNNYRDIQDTQFSQLSTKFKDYFEYGGGVAFYYRALPATSLLFEIDVTQRDYDLNDPVTNNSQDSFDVFYLTGATWDITGKTIGKVRLGLQNKTYDDSTKDDFSGFSWDLDLEWKPLSYSTITVSAAQRARDPDQGSNYVDETSFDGNWKHYWLSHLFTNATAQFVFDDYSTSSRNDDLIKIGLAMGYELREHAELNLGWRIEDNDSSIAGNSYDQNVWYVSVNMLF</sequence>
<keyword evidence="4" id="KW-1185">Reference proteome</keyword>
<evidence type="ECO:0000313" key="1">
    <source>
        <dbReference type="EMBL" id="MDC5738936.1"/>
    </source>
</evidence>
<reference evidence="2 3" key="1">
    <citation type="submission" date="2016-03" db="EMBL/GenBank/DDBJ databases">
        <title>Draft genome sequence of the Vibrio tubiashii subs. europaeus.</title>
        <authorList>
            <person name="Spinard E."/>
            <person name="Dubert J."/>
            <person name="Nelson D.R."/>
            <person name="Barja J.L."/>
        </authorList>
    </citation>
    <scope>NUCLEOTIDE SEQUENCE [LARGE SCALE GENOMIC DNA]</scope>
    <source>
        <strain evidence="3">PP-638</strain>
        <strain evidence="2">PP2-638</strain>
    </source>
</reference>
<dbReference type="InterPro" id="IPR018759">
    <property type="entry name" value="BBP2_2"/>
</dbReference>
<protein>
    <submittedName>
        <fullName evidence="2">Capsular biosynthesis protein CpsB</fullName>
    </submittedName>
    <submittedName>
        <fullName evidence="1">Outer membrane beta-barrel protein</fullName>
    </submittedName>
</protein>
<accession>A0A178J9D2</accession>
<gene>
    <name evidence="2" type="ORF">AZ468_22140</name>
    <name evidence="1" type="ORF">OPW20_02595</name>
</gene>